<proteinExistence type="predicted"/>
<dbReference type="Pfam" id="PF12277">
    <property type="entry name" value="DUF3618"/>
    <property type="match status" value="1"/>
</dbReference>
<dbReference type="EMBL" id="OBQK01000001">
    <property type="protein sequence ID" value="SOC52625.1"/>
    <property type="molecule type" value="Genomic_DNA"/>
</dbReference>
<dbReference type="RefSeq" id="WP_097186877.1">
    <property type="nucleotide sequence ID" value="NZ_OBQK01000001.1"/>
</dbReference>
<sequence>MASTQPARSPKEIEADLAATRNRLARTVDELAYRVSPETIKTNTIASLKGKANDAAFDADGEPRLDRLAKVLGGTAGAALLLGLLRRTFNKG</sequence>
<dbReference type="InterPro" id="IPR022062">
    <property type="entry name" value="DUF3618"/>
</dbReference>
<accession>A0A285VEU5</accession>
<evidence type="ECO:0000313" key="1">
    <source>
        <dbReference type="EMBL" id="SOC52625.1"/>
    </source>
</evidence>
<dbReference type="AlphaFoldDB" id="A0A285VEU5"/>
<organism evidence="1 2">
    <name type="scientific">Ornithinimicrobium cerasi</name>
    <dbReference type="NCBI Taxonomy" id="2248773"/>
    <lineage>
        <taxon>Bacteria</taxon>
        <taxon>Bacillati</taxon>
        <taxon>Actinomycetota</taxon>
        <taxon>Actinomycetes</taxon>
        <taxon>Micrococcales</taxon>
        <taxon>Ornithinimicrobiaceae</taxon>
        <taxon>Ornithinimicrobium</taxon>
    </lineage>
</organism>
<reference evidence="2" key="1">
    <citation type="submission" date="2017-08" db="EMBL/GenBank/DDBJ databases">
        <authorList>
            <person name="Varghese N."/>
            <person name="Submissions S."/>
        </authorList>
    </citation>
    <scope>NUCLEOTIDE SEQUENCE [LARGE SCALE GENOMIC DNA]</scope>
    <source>
        <strain evidence="2">USBA17B2</strain>
    </source>
</reference>
<evidence type="ECO:0008006" key="3">
    <source>
        <dbReference type="Google" id="ProtNLM"/>
    </source>
</evidence>
<name>A0A285VEU5_9MICO</name>
<gene>
    <name evidence="1" type="ORF">SAMN05421879_101741</name>
</gene>
<dbReference type="STRING" id="1122622.GCA_000421185_03136"/>
<keyword evidence="2" id="KW-1185">Reference proteome</keyword>
<protein>
    <recommendedName>
        <fullName evidence="3">DUF3618 domain-containing protein</fullName>
    </recommendedName>
</protein>
<dbReference type="OrthoDB" id="5149496at2"/>
<dbReference type="Proteomes" id="UP000219688">
    <property type="component" value="Unassembled WGS sequence"/>
</dbReference>
<evidence type="ECO:0000313" key="2">
    <source>
        <dbReference type="Proteomes" id="UP000219688"/>
    </source>
</evidence>